<feature type="binding site" evidence="1">
    <location>
        <position position="145"/>
    </location>
    <ligand>
        <name>S-adenosyl-L-methionine</name>
        <dbReference type="ChEBI" id="CHEBI:59789"/>
    </ligand>
</feature>
<name>A0A9P3L770_9APHY</name>
<organism evidence="2 3">
    <name type="scientific">Phanerochaete sordida</name>
    <dbReference type="NCBI Taxonomy" id="48140"/>
    <lineage>
        <taxon>Eukaryota</taxon>
        <taxon>Fungi</taxon>
        <taxon>Dikarya</taxon>
        <taxon>Basidiomycota</taxon>
        <taxon>Agaricomycotina</taxon>
        <taxon>Agaricomycetes</taxon>
        <taxon>Polyporales</taxon>
        <taxon>Phanerochaetaceae</taxon>
        <taxon>Phanerochaete</taxon>
    </lineage>
</organism>
<dbReference type="EC" id="2.1.1.-" evidence="1"/>
<dbReference type="PANTHER" id="PTHR14614:SF132">
    <property type="entry name" value="PROTEIN-LYSINE METHYLTRANSFERASE C42C1.13"/>
    <property type="match status" value="1"/>
</dbReference>
<dbReference type="GO" id="GO:0032259">
    <property type="term" value="P:methylation"/>
    <property type="evidence" value="ECO:0007669"/>
    <property type="project" value="UniProtKB-KW"/>
</dbReference>
<keyword evidence="3" id="KW-1185">Reference proteome</keyword>
<evidence type="ECO:0000256" key="1">
    <source>
        <dbReference type="HAMAP-Rule" id="MF_03198"/>
    </source>
</evidence>
<keyword evidence="1" id="KW-0963">Cytoplasm</keyword>
<dbReference type="PANTHER" id="PTHR14614">
    <property type="entry name" value="HEPATOCELLULAR CARCINOMA-ASSOCIATED ANTIGEN"/>
    <property type="match status" value="1"/>
</dbReference>
<protein>
    <recommendedName>
        <fullName evidence="1">Protein-lysine N-methyltransferase EFM6</fullName>
        <ecNumber evidence="1">2.1.1.-</ecNumber>
    </recommendedName>
    <alternativeName>
        <fullName evidence="1">Elongation factor methyltransferase 6</fullName>
    </alternativeName>
</protein>
<dbReference type="OrthoDB" id="407325at2759"/>
<feature type="binding site" evidence="1">
    <location>
        <position position="162"/>
    </location>
    <ligand>
        <name>S-adenosyl-L-methionine</name>
        <dbReference type="ChEBI" id="CHEBI:59789"/>
    </ligand>
</feature>
<feature type="binding site" evidence="1">
    <location>
        <begin position="96"/>
        <end position="98"/>
    </location>
    <ligand>
        <name>S-adenosyl-L-methionine</name>
        <dbReference type="ChEBI" id="CHEBI:59789"/>
    </ligand>
</feature>
<dbReference type="InterPro" id="IPR029063">
    <property type="entry name" value="SAM-dependent_MTases_sf"/>
</dbReference>
<dbReference type="Proteomes" id="UP000703269">
    <property type="component" value="Unassembled WGS sequence"/>
</dbReference>
<dbReference type="CDD" id="cd02440">
    <property type="entry name" value="AdoMet_MTases"/>
    <property type="match status" value="1"/>
</dbReference>
<keyword evidence="1 2" id="KW-0489">Methyltransferase</keyword>
<accession>A0A9P3L770</accession>
<keyword evidence="1" id="KW-0949">S-adenosyl-L-methionine</keyword>
<comment type="similarity">
    <text evidence="1">Belongs to the class I-like SAM-binding methyltransferase superfamily. METTL21 family. EFM6 subfamily.</text>
</comment>
<proteinExistence type="inferred from homology"/>
<comment type="caution">
    <text evidence="2">The sequence shown here is derived from an EMBL/GenBank/DDBJ whole genome shotgun (WGS) entry which is preliminary data.</text>
</comment>
<dbReference type="Gene3D" id="3.40.50.150">
    <property type="entry name" value="Vaccinia Virus protein VP39"/>
    <property type="match status" value="1"/>
</dbReference>
<evidence type="ECO:0000313" key="2">
    <source>
        <dbReference type="EMBL" id="GJE84746.1"/>
    </source>
</evidence>
<evidence type="ECO:0000313" key="3">
    <source>
        <dbReference type="Proteomes" id="UP000703269"/>
    </source>
</evidence>
<dbReference type="InterPro" id="IPR019410">
    <property type="entry name" value="Methyltransf_16"/>
</dbReference>
<sequence length="219" mass="24090">MHSELELDEQLDALDPLRHLRNDDELDLVPAQPPSIRNQTLQLSFPSAHVPDPVQISLLVDASPGCGGIAWPAGEVLSTYICRRGSLKGKNVLELGSGTGLVGLAAGTLGANVWITDQAPLLAIMARNVEMNNLSHRVSVMELNWGEPLASDLPRFDVILAADCVYFEPAFPLLVQTLDELAARGDPEILFCYKKRRKADKRFFNMLRKKFIWTEAGSG</sequence>
<comment type="function">
    <text evidence="1">S-adenosyl-L-methionine-dependent protein-lysine N-methyltransferase that methylates elongation factor 1-alpha.</text>
</comment>
<dbReference type="HAMAP" id="MF_03198">
    <property type="entry name" value="Methyltr_EFM6"/>
    <property type="match status" value="1"/>
</dbReference>
<dbReference type="GO" id="GO:0016279">
    <property type="term" value="F:protein-lysine N-methyltransferase activity"/>
    <property type="evidence" value="ECO:0007669"/>
    <property type="project" value="UniProtKB-UniRule"/>
</dbReference>
<dbReference type="InterPro" id="IPR033684">
    <property type="entry name" value="EFM6"/>
</dbReference>
<feature type="binding site" evidence="1">
    <location>
        <position position="71"/>
    </location>
    <ligand>
        <name>S-adenosyl-L-methionine</name>
        <dbReference type="ChEBI" id="CHEBI:59789"/>
    </ligand>
</feature>
<comment type="subcellular location">
    <subcellularLocation>
        <location evidence="1">Cytoplasm</location>
    </subcellularLocation>
</comment>
<gene>
    <name evidence="1" type="primary">EFM6</name>
    <name evidence="2" type="ORF">PsYK624_008220</name>
</gene>
<dbReference type="SUPFAM" id="SSF53335">
    <property type="entry name" value="S-adenosyl-L-methionine-dependent methyltransferases"/>
    <property type="match status" value="1"/>
</dbReference>
<keyword evidence="1" id="KW-0808">Transferase</keyword>
<dbReference type="GO" id="GO:0005737">
    <property type="term" value="C:cytoplasm"/>
    <property type="evidence" value="ECO:0007669"/>
    <property type="project" value="UniProtKB-SubCell"/>
</dbReference>
<feature type="binding site" evidence="1">
    <location>
        <position position="117"/>
    </location>
    <ligand>
        <name>S-adenosyl-L-methionine</name>
        <dbReference type="ChEBI" id="CHEBI:59789"/>
    </ligand>
</feature>
<dbReference type="Pfam" id="PF10294">
    <property type="entry name" value="Methyltransf_16"/>
    <property type="match status" value="1"/>
</dbReference>
<dbReference type="AlphaFoldDB" id="A0A9P3L770"/>
<dbReference type="EMBL" id="BPQB01000001">
    <property type="protein sequence ID" value="GJE84746.1"/>
    <property type="molecule type" value="Genomic_DNA"/>
</dbReference>
<reference evidence="2 3" key="1">
    <citation type="submission" date="2021-08" db="EMBL/GenBank/DDBJ databases">
        <title>Draft Genome Sequence of Phanerochaete sordida strain YK-624.</title>
        <authorList>
            <person name="Mori T."/>
            <person name="Dohra H."/>
            <person name="Suzuki T."/>
            <person name="Kawagishi H."/>
            <person name="Hirai H."/>
        </authorList>
    </citation>
    <scope>NUCLEOTIDE SEQUENCE [LARGE SCALE GENOMIC DNA]</scope>
    <source>
        <strain evidence="2 3">YK-624</strain>
    </source>
</reference>